<gene>
    <name evidence="1" type="ORF">F7R91_25775</name>
</gene>
<accession>A0A6H9UWW3</accession>
<dbReference type="AlphaFoldDB" id="A0A6H9UWW3"/>
<evidence type="ECO:0000313" key="2">
    <source>
        <dbReference type="Proteomes" id="UP000442707"/>
    </source>
</evidence>
<dbReference type="EMBL" id="VZRB01000019">
    <property type="protein sequence ID" value="KAB1143557.1"/>
    <property type="molecule type" value="Genomic_DNA"/>
</dbReference>
<organism evidence="1 2">
    <name type="scientific">Streptomyces luteolifulvus</name>
    <dbReference type="NCBI Taxonomy" id="2615112"/>
    <lineage>
        <taxon>Bacteria</taxon>
        <taxon>Bacillati</taxon>
        <taxon>Actinomycetota</taxon>
        <taxon>Actinomycetes</taxon>
        <taxon>Kitasatosporales</taxon>
        <taxon>Streptomycetaceae</taxon>
        <taxon>Streptomyces</taxon>
    </lineage>
</organism>
<protein>
    <submittedName>
        <fullName evidence="1">Uncharacterized protein</fullName>
    </submittedName>
</protein>
<dbReference type="Proteomes" id="UP000442707">
    <property type="component" value="Unassembled WGS sequence"/>
</dbReference>
<sequence>MRRGDRTHATGGRHVRINGEIVGLAYSLDDLVGFLREAEVELVDLAQPPLIDWCGVGAEHWGPETPG</sequence>
<evidence type="ECO:0000313" key="1">
    <source>
        <dbReference type="EMBL" id="KAB1143557.1"/>
    </source>
</evidence>
<name>A0A6H9UWW3_9ACTN</name>
<keyword evidence="2" id="KW-1185">Reference proteome</keyword>
<reference evidence="1 2" key="1">
    <citation type="submission" date="2019-09" db="EMBL/GenBank/DDBJ databases">
        <title>Screening of Novel Bioactive Compounds from Soil-Associated.</title>
        <authorList>
            <person name="Zhao S."/>
        </authorList>
    </citation>
    <scope>NUCLEOTIDE SEQUENCE [LARGE SCALE GENOMIC DNA]</scope>
    <source>
        <strain evidence="1 2">HIT-DPA4</strain>
    </source>
</reference>
<comment type="caution">
    <text evidence="1">The sequence shown here is derived from an EMBL/GenBank/DDBJ whole genome shotgun (WGS) entry which is preliminary data.</text>
</comment>
<proteinExistence type="predicted"/>